<evidence type="ECO:0000256" key="1">
    <source>
        <dbReference type="ARBA" id="ARBA00000098"/>
    </source>
</evidence>
<dbReference type="Gene3D" id="2.60.40.1730">
    <property type="entry name" value="tricorn interacting facor f3 domain"/>
    <property type="match status" value="1"/>
</dbReference>
<dbReference type="RefSeq" id="WP_263360816.1">
    <property type="nucleotide sequence ID" value="NZ_OX336425.1"/>
</dbReference>
<dbReference type="GO" id="GO:0016020">
    <property type="term" value="C:membrane"/>
    <property type="evidence" value="ECO:0007669"/>
    <property type="project" value="TreeGrafter"/>
</dbReference>
<name>A0A9W4THJ5_9FLAO</name>
<evidence type="ECO:0000256" key="2">
    <source>
        <dbReference type="ARBA" id="ARBA00001947"/>
    </source>
</evidence>
<keyword evidence="11" id="KW-0482">Metalloprotease</keyword>
<dbReference type="SUPFAM" id="SSF63737">
    <property type="entry name" value="Leukotriene A4 hydrolase N-terminal domain"/>
    <property type="match status" value="1"/>
</dbReference>
<dbReference type="GO" id="GO:0005615">
    <property type="term" value="C:extracellular space"/>
    <property type="evidence" value="ECO:0007669"/>
    <property type="project" value="TreeGrafter"/>
</dbReference>
<dbReference type="GO" id="GO:0016285">
    <property type="term" value="F:alanyl aminopeptidase activity"/>
    <property type="evidence" value="ECO:0007669"/>
    <property type="project" value="UniProtKB-EC"/>
</dbReference>
<dbReference type="GO" id="GO:0005737">
    <property type="term" value="C:cytoplasm"/>
    <property type="evidence" value="ECO:0007669"/>
    <property type="project" value="TreeGrafter"/>
</dbReference>
<dbReference type="CDD" id="cd09603">
    <property type="entry name" value="M1_APN_like"/>
    <property type="match status" value="1"/>
</dbReference>
<keyword evidence="6 14" id="KW-0031">Aminopeptidase</keyword>
<dbReference type="PANTHER" id="PTHR11533:SF174">
    <property type="entry name" value="PUROMYCIN-SENSITIVE AMINOPEPTIDASE-RELATED"/>
    <property type="match status" value="1"/>
</dbReference>
<evidence type="ECO:0000256" key="7">
    <source>
        <dbReference type="ARBA" id="ARBA00022670"/>
    </source>
</evidence>
<dbReference type="GO" id="GO:0042277">
    <property type="term" value="F:peptide binding"/>
    <property type="evidence" value="ECO:0007669"/>
    <property type="project" value="TreeGrafter"/>
</dbReference>
<dbReference type="PRINTS" id="PR00756">
    <property type="entry name" value="ALADIPTASE"/>
</dbReference>
<evidence type="ECO:0000313" key="14">
    <source>
        <dbReference type="EMBL" id="CAI2768137.1"/>
    </source>
</evidence>
<dbReference type="InterPro" id="IPR016024">
    <property type="entry name" value="ARM-type_fold"/>
</dbReference>
<dbReference type="AlphaFoldDB" id="A0A9W4THJ5"/>
<proteinExistence type="inferred from homology"/>
<evidence type="ECO:0000256" key="8">
    <source>
        <dbReference type="ARBA" id="ARBA00022723"/>
    </source>
</evidence>
<evidence type="ECO:0000256" key="6">
    <source>
        <dbReference type="ARBA" id="ARBA00022438"/>
    </source>
</evidence>
<protein>
    <recommendedName>
        <fullName evidence="5">Aminopeptidase N</fullName>
        <ecNumber evidence="4">3.4.11.2</ecNumber>
    </recommendedName>
</protein>
<dbReference type="EC" id="3.4.11.2" evidence="4"/>
<keyword evidence="8" id="KW-0479">Metal-binding</keyword>
<sequence length="690" mass="80690">MKYILLLFTTFTFAQQTQFVDFKTVSGKLSLNAVEKSISGTVDYQFEVLKPIDTIKIDAKNMEFFHVQIDNKEADFINTGKELQIIGDFQKGENHLTFQYTAKPKQALYFVNMDHSEVQIWTQGQGRYTSNWFPSFDDVNEKIVFSLGITYDTAYQVVSNGILNNKTLTDTQTYWQYKMEKPMSSYLLMLAIGKYDKKEFRAKSKIPLEYYLENKDANRFEPTYRYSKRIFDFMEKEIGVKYPWEVYREIPVRDFLYAGMENTTSTLFATRYVVDSIGFEDRSYTNVDAHELAHHWFGDLITAESSTHHWLQEGFATYFAALAEREIYGDDFFYSKLYDTAQQIKFASRTDSIPVLNAKASSLTFYEKGAWALFVLHESIGDKAFKKAIKSYLKKYAYQTVTTQNFFDEIKKVADFDLDKFQKTWLESTVFDTPTANTLLSKNKSIQVRLEVDKLKKTALTEKEEFLSKTLKSDIYYTVKEAIVNQLENEKYEAKKALLLLAMQTNDIQVRQAVAGSLSKIPEDFRTEYETLLDDKSYQTQEIALYWLWRNFPEHRTRYLNKTMNWIGFNDYNLRTLWLSLALSTPNYAENSETLITELIAFSSTKYEATTRQNALEKLVAFKIINDSVLSNLVSATTHHMWQFSKFGRDTIRLLLKNPDMRASFERILINLNPDEQFQLKRLLAEEVKK</sequence>
<keyword evidence="7" id="KW-0645">Protease</keyword>
<dbReference type="Pfam" id="PF17900">
    <property type="entry name" value="Peptidase_M1_N"/>
    <property type="match status" value="1"/>
</dbReference>
<evidence type="ECO:0000256" key="3">
    <source>
        <dbReference type="ARBA" id="ARBA00010136"/>
    </source>
</evidence>
<organism evidence="14 15">
    <name type="scientific">Flavobacterium collinsii</name>
    <dbReference type="NCBI Taxonomy" id="1114861"/>
    <lineage>
        <taxon>Bacteria</taxon>
        <taxon>Pseudomonadati</taxon>
        <taxon>Bacteroidota</taxon>
        <taxon>Flavobacteriia</taxon>
        <taxon>Flavobacteriales</taxon>
        <taxon>Flavobacteriaceae</taxon>
        <taxon>Flavobacterium</taxon>
    </lineage>
</organism>
<dbReference type="InterPro" id="IPR001930">
    <property type="entry name" value="Peptidase_M1"/>
</dbReference>
<dbReference type="EMBL" id="OX336425">
    <property type="protein sequence ID" value="CAI2768137.1"/>
    <property type="molecule type" value="Genomic_DNA"/>
</dbReference>
<dbReference type="InterPro" id="IPR045357">
    <property type="entry name" value="Aminopeptidase_N-like_N"/>
</dbReference>
<feature type="domain" description="Peptidase M1 membrane alanine aminopeptidase" evidence="12">
    <location>
        <begin position="227"/>
        <end position="425"/>
    </location>
</feature>
<evidence type="ECO:0000256" key="10">
    <source>
        <dbReference type="ARBA" id="ARBA00022833"/>
    </source>
</evidence>
<dbReference type="InterPro" id="IPR014782">
    <property type="entry name" value="Peptidase_M1_dom"/>
</dbReference>
<dbReference type="InterPro" id="IPR027268">
    <property type="entry name" value="Peptidase_M4/M1_CTD_sf"/>
</dbReference>
<dbReference type="SUPFAM" id="SSF48371">
    <property type="entry name" value="ARM repeat"/>
    <property type="match status" value="1"/>
</dbReference>
<accession>A0A9W4THJ5</accession>
<evidence type="ECO:0000259" key="13">
    <source>
        <dbReference type="Pfam" id="PF17900"/>
    </source>
</evidence>
<evidence type="ECO:0000313" key="15">
    <source>
        <dbReference type="Proteomes" id="UP001152749"/>
    </source>
</evidence>
<evidence type="ECO:0000256" key="4">
    <source>
        <dbReference type="ARBA" id="ARBA00012564"/>
    </source>
</evidence>
<dbReference type="Proteomes" id="UP001152749">
    <property type="component" value="Chromosome"/>
</dbReference>
<dbReference type="GO" id="GO:0070006">
    <property type="term" value="F:metalloaminopeptidase activity"/>
    <property type="evidence" value="ECO:0007669"/>
    <property type="project" value="TreeGrafter"/>
</dbReference>
<evidence type="ECO:0000256" key="5">
    <source>
        <dbReference type="ARBA" id="ARBA00015611"/>
    </source>
</evidence>
<dbReference type="PANTHER" id="PTHR11533">
    <property type="entry name" value="PROTEASE M1 ZINC METALLOPROTEASE"/>
    <property type="match status" value="1"/>
</dbReference>
<comment type="similarity">
    <text evidence="3">Belongs to the peptidase M1 family.</text>
</comment>
<evidence type="ECO:0000256" key="9">
    <source>
        <dbReference type="ARBA" id="ARBA00022801"/>
    </source>
</evidence>
<evidence type="ECO:0000259" key="12">
    <source>
        <dbReference type="Pfam" id="PF01433"/>
    </source>
</evidence>
<dbReference type="KEGG" id="fcs:TRV642_3332"/>
<comment type="catalytic activity">
    <reaction evidence="1">
        <text>Release of an N-terminal amino acid, Xaa-|-Yaa- from a peptide, amide or arylamide. Xaa is preferably Ala, but may be most amino acids including Pro (slow action). When a terminal hydrophobic residue is followed by a prolyl residue, the two may be released as an intact Xaa-Pro dipeptide.</text>
        <dbReference type="EC" id="3.4.11.2"/>
    </reaction>
</comment>
<reference evidence="14" key="1">
    <citation type="submission" date="2022-09" db="EMBL/GenBank/DDBJ databases">
        <authorList>
            <person name="Duchaud E."/>
        </authorList>
    </citation>
    <scope>NUCLEOTIDE SEQUENCE</scope>
    <source>
        <strain evidence="14">TRV642</strain>
    </source>
</reference>
<keyword evidence="10" id="KW-0862">Zinc</keyword>
<dbReference type="GO" id="GO:0008270">
    <property type="term" value="F:zinc ion binding"/>
    <property type="evidence" value="ECO:0007669"/>
    <property type="project" value="InterPro"/>
</dbReference>
<dbReference type="GO" id="GO:0043171">
    <property type="term" value="P:peptide catabolic process"/>
    <property type="evidence" value="ECO:0007669"/>
    <property type="project" value="TreeGrafter"/>
</dbReference>
<dbReference type="Pfam" id="PF01433">
    <property type="entry name" value="Peptidase_M1"/>
    <property type="match status" value="1"/>
</dbReference>
<gene>
    <name evidence="14" type="ORF">TRV642_3332</name>
</gene>
<dbReference type="GO" id="GO:0006508">
    <property type="term" value="P:proteolysis"/>
    <property type="evidence" value="ECO:0007669"/>
    <property type="project" value="UniProtKB-KW"/>
</dbReference>
<keyword evidence="9 14" id="KW-0378">Hydrolase</keyword>
<feature type="domain" description="Aminopeptidase N-like N-terminal" evidence="13">
    <location>
        <begin position="29"/>
        <end position="187"/>
    </location>
</feature>
<dbReference type="InterPro" id="IPR050344">
    <property type="entry name" value="Peptidase_M1_aminopeptidases"/>
</dbReference>
<dbReference type="Gene3D" id="1.10.390.10">
    <property type="entry name" value="Neutral Protease Domain 2"/>
    <property type="match status" value="1"/>
</dbReference>
<dbReference type="SUPFAM" id="SSF55486">
    <property type="entry name" value="Metalloproteases ('zincins'), catalytic domain"/>
    <property type="match status" value="1"/>
</dbReference>
<comment type="cofactor">
    <cofactor evidence="2">
        <name>Zn(2+)</name>
        <dbReference type="ChEBI" id="CHEBI:29105"/>
    </cofactor>
</comment>
<dbReference type="InterPro" id="IPR042097">
    <property type="entry name" value="Aminopeptidase_N-like_N_sf"/>
</dbReference>
<evidence type="ECO:0000256" key="11">
    <source>
        <dbReference type="ARBA" id="ARBA00023049"/>
    </source>
</evidence>